<dbReference type="InterPro" id="IPR013766">
    <property type="entry name" value="Thioredoxin_domain"/>
</dbReference>
<dbReference type="PANTHER" id="PTHR43601:SF3">
    <property type="entry name" value="THIOREDOXIN, MITOCHONDRIAL"/>
    <property type="match status" value="1"/>
</dbReference>
<keyword evidence="1" id="KW-0676">Redox-active center</keyword>
<feature type="domain" description="Thioredoxin" evidence="3">
    <location>
        <begin position="288"/>
        <end position="422"/>
    </location>
</feature>
<dbReference type="InterPro" id="IPR017937">
    <property type="entry name" value="Thioredoxin_CS"/>
</dbReference>
<dbReference type="SUPFAM" id="SSF52833">
    <property type="entry name" value="Thioredoxin-like"/>
    <property type="match status" value="1"/>
</dbReference>
<keyword evidence="2" id="KW-0732">Signal</keyword>
<sequence>MKILILSFFCLLSCLTWAQTKNTSTEVRDYREVDGKIILDLVVNGEVAGFVLDLAGHTAILPEYVERLKIDENIPGEFKYNEFLYKKVPVVKSVLIGTMAFGNNVFGNGVSAFVLGDESYLRELGVAGIVGGAMFRNVVLTIDRRRKKITTSIPYRPSYMKLDYRTDIEVLPGSAVVCPVTINGTVYSLLFDTWNDGMISMTAEDFARIDGTDGGVAFVMNGYGKSVKITKTKTAVVCDFVKDQLGSVVVAENKELPRSVLGSGILEKGIISIDYQKQKIYFQPFDLVEVKDDVVGDVASSVVPGKLNPITREYFLEHIYDYRKDKEFVFKGDKPVVIDFWATWCGPCMRLIPEMEKMAEKYKDQVLFLKVNADKEKELCSMFNVVALPTLFFIPVGGKPIIETGATPEKYEQIIREQLLKK</sequence>
<evidence type="ECO:0000256" key="2">
    <source>
        <dbReference type="SAM" id="SignalP"/>
    </source>
</evidence>
<evidence type="ECO:0000256" key="1">
    <source>
        <dbReference type="ARBA" id="ARBA00023284"/>
    </source>
</evidence>
<dbReference type="RefSeq" id="WP_118305320.1">
    <property type="nucleotide sequence ID" value="NZ_BMPA01000002.1"/>
</dbReference>
<evidence type="ECO:0000259" key="3">
    <source>
        <dbReference type="PROSITE" id="PS51352"/>
    </source>
</evidence>
<name>A0A7X5Y9L2_9BACT</name>
<reference evidence="5 7" key="1">
    <citation type="submission" date="2019-09" db="EMBL/GenBank/DDBJ databases">
        <title>Butyricimonas paravirosa DSM 105722 (=214-4 = JCM 18677 = CCUG 65563).</title>
        <authorList>
            <person name="Le Roy T."/>
            <person name="Cani P.D."/>
        </authorList>
    </citation>
    <scope>NUCLEOTIDE SEQUENCE [LARGE SCALE GENOMIC DNA]</scope>
    <source>
        <strain evidence="5 7">DSM 105722</strain>
    </source>
</reference>
<keyword evidence="7" id="KW-1185">Reference proteome</keyword>
<dbReference type="Proteomes" id="UP000576368">
    <property type="component" value="Unassembled WGS sequence"/>
</dbReference>
<dbReference type="AlphaFoldDB" id="A0A7X5Y9L2"/>
<dbReference type="Proteomes" id="UP001302374">
    <property type="component" value="Chromosome"/>
</dbReference>
<organism evidence="4 6">
    <name type="scientific">Butyricimonas paravirosa</name>
    <dbReference type="NCBI Taxonomy" id="1472417"/>
    <lineage>
        <taxon>Bacteria</taxon>
        <taxon>Pseudomonadati</taxon>
        <taxon>Bacteroidota</taxon>
        <taxon>Bacteroidia</taxon>
        <taxon>Bacteroidales</taxon>
        <taxon>Odoribacteraceae</taxon>
        <taxon>Butyricimonas</taxon>
    </lineage>
</organism>
<feature type="signal peptide" evidence="2">
    <location>
        <begin position="1"/>
        <end position="18"/>
    </location>
</feature>
<evidence type="ECO:0000313" key="5">
    <source>
        <dbReference type="EMBL" id="WOF13828.1"/>
    </source>
</evidence>
<evidence type="ECO:0000313" key="4">
    <source>
        <dbReference type="EMBL" id="NJC17088.1"/>
    </source>
</evidence>
<evidence type="ECO:0000313" key="6">
    <source>
        <dbReference type="Proteomes" id="UP000576368"/>
    </source>
</evidence>
<proteinExistence type="predicted"/>
<dbReference type="PANTHER" id="PTHR43601">
    <property type="entry name" value="THIOREDOXIN, MITOCHONDRIAL"/>
    <property type="match status" value="1"/>
</dbReference>
<dbReference type="PROSITE" id="PS51352">
    <property type="entry name" value="THIOREDOXIN_2"/>
    <property type="match status" value="1"/>
</dbReference>
<dbReference type="Gene3D" id="3.40.30.10">
    <property type="entry name" value="Glutaredoxin"/>
    <property type="match status" value="1"/>
</dbReference>
<dbReference type="EMBL" id="CP043839">
    <property type="protein sequence ID" value="WOF13828.1"/>
    <property type="molecule type" value="Genomic_DNA"/>
</dbReference>
<gene>
    <name evidence="5" type="ORF">F1644_16850</name>
    <name evidence="4" type="ORF">GGR15_000693</name>
</gene>
<protein>
    <submittedName>
        <fullName evidence="4">Thioredoxin</fullName>
    </submittedName>
</protein>
<accession>A0A7X5Y9L2</accession>
<feature type="chain" id="PRO_5030811817" evidence="2">
    <location>
        <begin position="19"/>
        <end position="422"/>
    </location>
</feature>
<dbReference type="Pfam" id="PF00085">
    <property type="entry name" value="Thioredoxin"/>
    <property type="match status" value="1"/>
</dbReference>
<dbReference type="PROSITE" id="PS00194">
    <property type="entry name" value="THIOREDOXIN_1"/>
    <property type="match status" value="1"/>
</dbReference>
<reference evidence="4 6" key="2">
    <citation type="submission" date="2020-03" db="EMBL/GenBank/DDBJ databases">
        <title>Genomic Encyclopedia of Type Strains, Phase IV (KMG-IV): sequencing the most valuable type-strain genomes for metagenomic binning, comparative biology and taxonomic classification.</title>
        <authorList>
            <person name="Goeker M."/>
        </authorList>
    </citation>
    <scope>NUCLEOTIDE SEQUENCE [LARGE SCALE GENOMIC DNA]</scope>
    <source>
        <strain evidence="4 6">DSM 105722</strain>
    </source>
</reference>
<dbReference type="GeneID" id="86892999"/>
<dbReference type="EMBL" id="JAATLI010000002">
    <property type="protein sequence ID" value="NJC17088.1"/>
    <property type="molecule type" value="Genomic_DNA"/>
</dbReference>
<dbReference type="CDD" id="cd02947">
    <property type="entry name" value="TRX_family"/>
    <property type="match status" value="1"/>
</dbReference>
<evidence type="ECO:0000313" key="7">
    <source>
        <dbReference type="Proteomes" id="UP001302374"/>
    </source>
</evidence>
<dbReference type="GO" id="GO:0045454">
    <property type="term" value="P:cell redox homeostasis"/>
    <property type="evidence" value="ECO:0007669"/>
    <property type="project" value="TreeGrafter"/>
</dbReference>
<dbReference type="InterPro" id="IPR036249">
    <property type="entry name" value="Thioredoxin-like_sf"/>
</dbReference>